<organism evidence="2 3">
    <name type="scientific">Serratia liquefaciens</name>
    <dbReference type="NCBI Taxonomy" id="614"/>
    <lineage>
        <taxon>Bacteria</taxon>
        <taxon>Pseudomonadati</taxon>
        <taxon>Pseudomonadota</taxon>
        <taxon>Gammaproteobacteria</taxon>
        <taxon>Enterobacterales</taxon>
        <taxon>Yersiniaceae</taxon>
        <taxon>Serratia</taxon>
    </lineage>
</organism>
<feature type="transmembrane region" description="Helical" evidence="1">
    <location>
        <begin position="20"/>
        <end position="40"/>
    </location>
</feature>
<name>A0A515D379_SERLI</name>
<keyword evidence="1" id="KW-0472">Membrane</keyword>
<dbReference type="STRING" id="614.XJ20_00395"/>
<accession>A0A515D379</accession>
<reference evidence="2 3" key="1">
    <citation type="submission" date="2018-11" db="EMBL/GenBank/DDBJ databases">
        <title>The first complete genome of Serratia liquefaciens isolated from metalophyte plant revel distinctness adaptive mechanisms in an extreme habitat.</title>
        <authorList>
            <person name="Caneschi W.L."/>
            <person name="Sanchez A.B."/>
            <person name="Felestrino E.B."/>
            <person name="Assis R.A.B."/>
            <person name="Lemes C.G.C."/>
            <person name="Cordeiro I.F."/>
            <person name="Fonseca N.P."/>
            <person name="Villa M."/>
            <person name="Vieira I.T."/>
            <person name="Moraes L.A."/>
            <person name="Kamino L.H.Y."/>
            <person name="do Carmo F."/>
            <person name="Garcia C.M."/>
            <person name="Almeida N.F."/>
            <person name="Silva R.S."/>
            <person name="Ferro J.A."/>
            <person name="Ferro M.I.T."/>
            <person name="Varani A.M."/>
            <person name="Ferreira R.M."/>
            <person name="dos Santos V.L."/>
            <person name="Silva U.C."/>
            <person name="Setubal J.C."/>
            <person name="Moreira L.M."/>
        </authorList>
    </citation>
    <scope>NUCLEOTIDE SEQUENCE [LARGE SCALE GENOMIC DNA]</scope>
    <source>
        <strain evidence="2 3">FG3</strain>
    </source>
</reference>
<gene>
    <name evidence="2" type="ORF">EGO53_25210</name>
</gene>
<evidence type="ECO:0000313" key="3">
    <source>
        <dbReference type="Proteomes" id="UP000317572"/>
    </source>
</evidence>
<evidence type="ECO:0008006" key="4">
    <source>
        <dbReference type="Google" id="ProtNLM"/>
    </source>
</evidence>
<dbReference type="Proteomes" id="UP000317572">
    <property type="component" value="Chromosome"/>
</dbReference>
<proteinExistence type="predicted"/>
<keyword evidence="1" id="KW-1133">Transmembrane helix</keyword>
<sequence length="172" mass="19894">MNKPLPRWLTRCLHLPGWKLLLMQWLALSGPILLFGLLLLQDKWQQLGQTQVERQRLTQQMSPLWAQLARMPTMEALNQQLQQIKPSPVANEALLDVLQRVGAGLQRWQQQENASRQALRLHLEYGSLLRLLEKLPTRLRIDQMTVETQTEGVSVHFTFQDVAEAARVAPYE</sequence>
<dbReference type="AlphaFoldDB" id="A0A515D379"/>
<dbReference type="RefSeq" id="WP_122080387.1">
    <property type="nucleotide sequence ID" value="NZ_CBCPIK010000024.1"/>
</dbReference>
<dbReference type="EMBL" id="CP033893">
    <property type="protein sequence ID" value="QDL34867.1"/>
    <property type="molecule type" value="Genomic_DNA"/>
</dbReference>
<protein>
    <recommendedName>
        <fullName evidence="4">Pilus assembly protein HofO</fullName>
    </recommendedName>
</protein>
<evidence type="ECO:0000313" key="2">
    <source>
        <dbReference type="EMBL" id="QDL34867.1"/>
    </source>
</evidence>
<evidence type="ECO:0000256" key="1">
    <source>
        <dbReference type="SAM" id="Phobius"/>
    </source>
</evidence>
<keyword evidence="1" id="KW-0812">Transmembrane</keyword>